<dbReference type="Pfam" id="PF18967">
    <property type="entry name" value="PycTM"/>
    <property type="match status" value="1"/>
</dbReference>
<feature type="transmembrane region" description="Helical" evidence="8">
    <location>
        <begin position="50"/>
        <end position="72"/>
    </location>
</feature>
<feature type="transmembrane region" description="Helical" evidence="8">
    <location>
        <begin position="26"/>
        <end position="44"/>
    </location>
</feature>
<feature type="transmembrane region" description="Helical" evidence="8">
    <location>
        <begin position="129"/>
        <end position="148"/>
    </location>
</feature>
<comment type="subcellular location">
    <subcellularLocation>
        <location evidence="1">Cell membrane</location>
    </subcellularLocation>
</comment>
<keyword evidence="4" id="KW-0547">Nucleotide-binding</keyword>
<dbReference type="GO" id="GO:0000166">
    <property type="term" value="F:nucleotide binding"/>
    <property type="evidence" value="ECO:0007669"/>
    <property type="project" value="UniProtKB-KW"/>
</dbReference>
<evidence type="ECO:0000256" key="1">
    <source>
        <dbReference type="ARBA" id="ARBA00004236"/>
    </source>
</evidence>
<gene>
    <name evidence="10" type="ORF">EIZ62_17185</name>
</gene>
<accession>A0A6I6FFC9</accession>
<evidence type="ECO:0000259" key="9">
    <source>
        <dbReference type="Pfam" id="PF18967"/>
    </source>
</evidence>
<evidence type="ECO:0000256" key="4">
    <source>
        <dbReference type="ARBA" id="ARBA00022741"/>
    </source>
</evidence>
<dbReference type="OrthoDB" id="4333329at2"/>
<evidence type="ECO:0000256" key="7">
    <source>
        <dbReference type="ARBA" id="ARBA00023136"/>
    </source>
</evidence>
<organism evidence="10 11">
    <name type="scientific">Streptomyces ficellus</name>
    <dbReference type="NCBI Taxonomy" id="1977088"/>
    <lineage>
        <taxon>Bacteria</taxon>
        <taxon>Bacillati</taxon>
        <taxon>Actinomycetota</taxon>
        <taxon>Actinomycetes</taxon>
        <taxon>Kitasatosporales</taxon>
        <taxon>Streptomycetaceae</taxon>
        <taxon>Streptomyces</taxon>
    </lineage>
</organism>
<dbReference type="GO" id="GO:0005886">
    <property type="term" value="C:plasma membrane"/>
    <property type="evidence" value="ECO:0007669"/>
    <property type="project" value="UniProtKB-SubCell"/>
</dbReference>
<evidence type="ECO:0000256" key="8">
    <source>
        <dbReference type="SAM" id="Phobius"/>
    </source>
</evidence>
<keyword evidence="3 8" id="KW-0812">Transmembrane</keyword>
<keyword evidence="6" id="KW-0051">Antiviral defense</keyword>
<proteinExistence type="predicted"/>
<evidence type="ECO:0000256" key="3">
    <source>
        <dbReference type="ARBA" id="ARBA00022692"/>
    </source>
</evidence>
<dbReference type="KEGG" id="sfic:EIZ62_17185"/>
<reference evidence="10 11" key="1">
    <citation type="submission" date="2018-12" db="EMBL/GenBank/DDBJ databases">
        <title>Complete genome sequence of Streptomyces ficellus NRRL8067, the producer of ficellomycin, feldamycin and nojirimycin.</title>
        <authorList>
            <person name="Zhang H."/>
            <person name="Yue R."/>
            <person name="Liu Y."/>
            <person name="Li M."/>
            <person name="Mu H."/>
            <person name="Zhang J."/>
        </authorList>
    </citation>
    <scope>NUCLEOTIDE SEQUENCE [LARGE SCALE GENOMIC DNA]</scope>
    <source>
        <strain evidence="10 11">NRRL 8067</strain>
    </source>
</reference>
<dbReference type="GO" id="GO:0051607">
    <property type="term" value="P:defense response to virus"/>
    <property type="evidence" value="ECO:0007669"/>
    <property type="project" value="UniProtKB-KW"/>
</dbReference>
<evidence type="ECO:0000313" key="11">
    <source>
        <dbReference type="Proteomes" id="UP000422572"/>
    </source>
</evidence>
<keyword evidence="11" id="KW-1185">Reference proteome</keyword>
<keyword evidence="5 8" id="KW-1133">Transmembrane helix</keyword>
<keyword evidence="2" id="KW-1003">Cell membrane</keyword>
<evidence type="ECO:0000256" key="2">
    <source>
        <dbReference type="ARBA" id="ARBA00022475"/>
    </source>
</evidence>
<dbReference type="InterPro" id="IPR043760">
    <property type="entry name" value="PycTM_dom"/>
</dbReference>
<dbReference type="AlphaFoldDB" id="A0A6I6FFC9"/>
<evidence type="ECO:0000256" key="5">
    <source>
        <dbReference type="ARBA" id="ARBA00022989"/>
    </source>
</evidence>
<evidence type="ECO:0000256" key="6">
    <source>
        <dbReference type="ARBA" id="ARBA00023118"/>
    </source>
</evidence>
<keyword evidence="7 8" id="KW-0472">Membrane</keyword>
<feature type="domain" description="Pycsar effector protein" evidence="9">
    <location>
        <begin position="8"/>
        <end position="144"/>
    </location>
</feature>
<dbReference type="RefSeq" id="WP_156693511.1">
    <property type="nucleotide sequence ID" value="NZ_CP034279.1"/>
</dbReference>
<protein>
    <submittedName>
        <fullName evidence="10">Integral membrane plasmid transfer protein</fullName>
    </submittedName>
</protein>
<dbReference type="Proteomes" id="UP000422572">
    <property type="component" value="Chromosome"/>
</dbReference>
<name>A0A6I6FFC9_9ACTN</name>
<sequence length="149" mass="15043">MSQADAALSAAHAEVKAELARTDTKASLLLAFTGAGLAGVWTVASNAHLHPVALVTGGAGVAVLLAVVALLLRAVRPNLGGGSGFPKWATLTPEQIRTTLAEDGRAEDIANLSRIAVNKFARLQRAIDLTYAAGALLLVAATIAVVGGA</sequence>
<evidence type="ECO:0000313" key="10">
    <source>
        <dbReference type="EMBL" id="QGV79777.1"/>
    </source>
</evidence>
<dbReference type="EMBL" id="CP034279">
    <property type="protein sequence ID" value="QGV79777.1"/>
    <property type="molecule type" value="Genomic_DNA"/>
</dbReference>